<dbReference type="AlphaFoldDB" id="A0A1R3I2V8"/>
<sequence>MVDSSIKVVIGLLSQAVVVMLTSSRQLSRGRSTVYTRKKEGQKQASLSFKTKLQSKGEEMECGGLG</sequence>
<protein>
    <submittedName>
        <fullName evidence="1">Uncharacterized protein</fullName>
    </submittedName>
</protein>
<organism evidence="1 2">
    <name type="scientific">Corchorus capsularis</name>
    <name type="common">Jute</name>
    <dbReference type="NCBI Taxonomy" id="210143"/>
    <lineage>
        <taxon>Eukaryota</taxon>
        <taxon>Viridiplantae</taxon>
        <taxon>Streptophyta</taxon>
        <taxon>Embryophyta</taxon>
        <taxon>Tracheophyta</taxon>
        <taxon>Spermatophyta</taxon>
        <taxon>Magnoliopsida</taxon>
        <taxon>eudicotyledons</taxon>
        <taxon>Gunneridae</taxon>
        <taxon>Pentapetalae</taxon>
        <taxon>rosids</taxon>
        <taxon>malvids</taxon>
        <taxon>Malvales</taxon>
        <taxon>Malvaceae</taxon>
        <taxon>Grewioideae</taxon>
        <taxon>Apeibeae</taxon>
        <taxon>Corchorus</taxon>
    </lineage>
</organism>
<reference evidence="1 2" key="1">
    <citation type="submission" date="2013-09" db="EMBL/GenBank/DDBJ databases">
        <title>Corchorus capsularis genome sequencing.</title>
        <authorList>
            <person name="Alam M."/>
            <person name="Haque M.S."/>
            <person name="Islam M.S."/>
            <person name="Emdad E.M."/>
            <person name="Islam M.M."/>
            <person name="Ahmed B."/>
            <person name="Halim A."/>
            <person name="Hossen Q.M.M."/>
            <person name="Hossain M.Z."/>
            <person name="Ahmed R."/>
            <person name="Khan M.M."/>
            <person name="Islam R."/>
            <person name="Rashid M.M."/>
            <person name="Khan S.A."/>
            <person name="Rahman M.S."/>
            <person name="Alam M."/>
        </authorList>
    </citation>
    <scope>NUCLEOTIDE SEQUENCE [LARGE SCALE GENOMIC DNA]</scope>
    <source>
        <strain evidence="2">cv. CVL-1</strain>
        <tissue evidence="1">Whole seedling</tissue>
    </source>
</reference>
<accession>A0A1R3I2V8</accession>
<comment type="caution">
    <text evidence="1">The sequence shown here is derived from an EMBL/GenBank/DDBJ whole genome shotgun (WGS) entry which is preliminary data.</text>
</comment>
<proteinExistence type="predicted"/>
<gene>
    <name evidence="1" type="ORF">CCACVL1_15294</name>
</gene>
<dbReference type="EMBL" id="AWWV01010839">
    <property type="protein sequence ID" value="OMO76935.1"/>
    <property type="molecule type" value="Genomic_DNA"/>
</dbReference>
<name>A0A1R3I2V8_COCAP</name>
<dbReference type="Proteomes" id="UP000188268">
    <property type="component" value="Unassembled WGS sequence"/>
</dbReference>
<evidence type="ECO:0000313" key="1">
    <source>
        <dbReference type="EMBL" id="OMO76935.1"/>
    </source>
</evidence>
<evidence type="ECO:0000313" key="2">
    <source>
        <dbReference type="Proteomes" id="UP000188268"/>
    </source>
</evidence>
<dbReference type="Gramene" id="OMO76935">
    <property type="protein sequence ID" value="OMO76935"/>
    <property type="gene ID" value="CCACVL1_15294"/>
</dbReference>
<keyword evidence="2" id="KW-1185">Reference proteome</keyword>